<evidence type="ECO:0000313" key="2">
    <source>
        <dbReference type="Proteomes" id="UP000270261"/>
    </source>
</evidence>
<dbReference type="InterPro" id="IPR011335">
    <property type="entry name" value="Restrct_endonuc-II-like"/>
</dbReference>
<dbReference type="Proteomes" id="UP000270261">
    <property type="component" value="Unassembled WGS sequence"/>
</dbReference>
<dbReference type="OrthoDB" id="5293309at2"/>
<dbReference type="SUPFAM" id="SSF52980">
    <property type="entry name" value="Restriction endonuclease-like"/>
    <property type="match status" value="1"/>
</dbReference>
<dbReference type="SMART" id="SM01322">
    <property type="entry name" value="YaeQ"/>
    <property type="match status" value="1"/>
</dbReference>
<dbReference type="RefSeq" id="WP_125095966.1">
    <property type="nucleotide sequence ID" value="NZ_RRUE01000002.1"/>
</dbReference>
<gene>
    <name evidence="1" type="ORF">EHV23_10115</name>
</gene>
<evidence type="ECO:0000313" key="1">
    <source>
        <dbReference type="EMBL" id="RRN43762.1"/>
    </source>
</evidence>
<proteinExistence type="predicted"/>
<dbReference type="InterPro" id="IPR009822">
    <property type="entry name" value="YaeQ"/>
</dbReference>
<keyword evidence="2" id="KW-1185">Reference proteome</keyword>
<name>A0A426FMJ0_9BURK</name>
<dbReference type="Pfam" id="PF07152">
    <property type="entry name" value="YaeQ"/>
    <property type="match status" value="1"/>
</dbReference>
<protein>
    <submittedName>
        <fullName evidence="1">YaeQ family protein</fullName>
    </submittedName>
</protein>
<dbReference type="PANTHER" id="PTHR38784:SF1">
    <property type="entry name" value="SUCROSE PHOSPHORYLASE"/>
    <property type="match status" value="1"/>
</dbReference>
<organism evidence="1 2">
    <name type="scientific">Lautropia dentalis</name>
    <dbReference type="NCBI Taxonomy" id="2490857"/>
    <lineage>
        <taxon>Bacteria</taxon>
        <taxon>Pseudomonadati</taxon>
        <taxon>Pseudomonadota</taxon>
        <taxon>Betaproteobacteria</taxon>
        <taxon>Burkholderiales</taxon>
        <taxon>Burkholderiaceae</taxon>
        <taxon>Lautropia</taxon>
    </lineage>
</organism>
<reference evidence="1 2" key="1">
    <citation type="submission" date="2018-11" db="EMBL/GenBank/DDBJ databases">
        <title>Genome sequencing of Lautropia sp. KCOM 2505 (= ChDC F240).</title>
        <authorList>
            <person name="Kook J.-K."/>
            <person name="Park S.-N."/>
            <person name="Lim Y.K."/>
        </authorList>
    </citation>
    <scope>NUCLEOTIDE SEQUENCE [LARGE SCALE GENOMIC DNA]</scope>
    <source>
        <strain evidence="1 2">KCOM 2505</strain>
    </source>
</reference>
<dbReference type="PANTHER" id="PTHR38784">
    <property type="entry name" value="SUCROSE PHOSPHORYLASE"/>
    <property type="match status" value="1"/>
</dbReference>
<dbReference type="Gene3D" id="3.10.640.10">
    <property type="entry name" value="Restriction endonuclease-like alpha-beta roll domain"/>
    <property type="match status" value="1"/>
</dbReference>
<sequence length="180" mass="19880">MALKSTVFRFGLNVSDMDRGYYGEHALTVARHPSENDERMMVRVLAFALCAADDLRFGRGLSTEDEADLYAESPDGRIRLWIDVGLPDERWVKKAAARSDEVLVLAYGRTAGMWWQKARATLEKLANLRVMALAPDSSQALAGLARRGAALQCIVQDGQIWLGEGEQMVQPVCEVLKAPG</sequence>
<dbReference type="InterPro" id="IPR038590">
    <property type="entry name" value="YaeQ_sf"/>
</dbReference>
<dbReference type="PIRSF" id="PIRSF011484">
    <property type="entry name" value="YaeQ"/>
    <property type="match status" value="1"/>
</dbReference>
<comment type="caution">
    <text evidence="1">The sequence shown here is derived from an EMBL/GenBank/DDBJ whole genome shotgun (WGS) entry which is preliminary data.</text>
</comment>
<dbReference type="AlphaFoldDB" id="A0A426FMJ0"/>
<accession>A0A426FMJ0</accession>
<dbReference type="EMBL" id="RRUE01000002">
    <property type="protein sequence ID" value="RRN43762.1"/>
    <property type="molecule type" value="Genomic_DNA"/>
</dbReference>